<organism evidence="1 2">
    <name type="scientific">Popillia japonica</name>
    <name type="common">Japanese beetle</name>
    <dbReference type="NCBI Taxonomy" id="7064"/>
    <lineage>
        <taxon>Eukaryota</taxon>
        <taxon>Metazoa</taxon>
        <taxon>Ecdysozoa</taxon>
        <taxon>Arthropoda</taxon>
        <taxon>Hexapoda</taxon>
        <taxon>Insecta</taxon>
        <taxon>Pterygota</taxon>
        <taxon>Neoptera</taxon>
        <taxon>Endopterygota</taxon>
        <taxon>Coleoptera</taxon>
        <taxon>Polyphaga</taxon>
        <taxon>Scarabaeiformia</taxon>
        <taxon>Scarabaeidae</taxon>
        <taxon>Rutelinae</taxon>
        <taxon>Popillia</taxon>
    </lineage>
</organism>
<comment type="caution">
    <text evidence="1">The sequence shown here is derived from an EMBL/GenBank/DDBJ whole genome shotgun (WGS) entry which is preliminary data.</text>
</comment>
<evidence type="ECO:0000313" key="1">
    <source>
        <dbReference type="EMBL" id="KAK9746922.1"/>
    </source>
</evidence>
<evidence type="ECO:0000313" key="2">
    <source>
        <dbReference type="Proteomes" id="UP001458880"/>
    </source>
</evidence>
<reference evidence="1 2" key="1">
    <citation type="journal article" date="2024" name="BMC Genomics">
        <title>De novo assembly and annotation of Popillia japonica's genome with initial clues to its potential as an invasive pest.</title>
        <authorList>
            <person name="Cucini C."/>
            <person name="Boschi S."/>
            <person name="Funari R."/>
            <person name="Cardaioli E."/>
            <person name="Iannotti N."/>
            <person name="Marturano G."/>
            <person name="Paoli F."/>
            <person name="Bruttini M."/>
            <person name="Carapelli A."/>
            <person name="Frati F."/>
            <person name="Nardi F."/>
        </authorList>
    </citation>
    <scope>NUCLEOTIDE SEQUENCE [LARGE SCALE GENOMIC DNA]</scope>
    <source>
        <strain evidence="1">DMR45628</strain>
    </source>
</reference>
<sequence>MHYKSRTAVICIKKSISGQIVNNNSRVSLPNALEKSRRTRITPSSVSDALIRQSFQIIGSKCSKSVAALTSATESGGLNEVRAQ</sequence>
<accession>A0AAW1MKU1</accession>
<dbReference type="EMBL" id="JASPKY010000036">
    <property type="protein sequence ID" value="KAK9746922.1"/>
    <property type="molecule type" value="Genomic_DNA"/>
</dbReference>
<evidence type="ECO:0008006" key="3">
    <source>
        <dbReference type="Google" id="ProtNLM"/>
    </source>
</evidence>
<dbReference type="AlphaFoldDB" id="A0AAW1MKU1"/>
<name>A0AAW1MKU1_POPJA</name>
<proteinExistence type="predicted"/>
<protein>
    <recommendedName>
        <fullName evidence="3">Ribosomal protein S7</fullName>
    </recommendedName>
</protein>
<gene>
    <name evidence="1" type="ORF">QE152_g5735</name>
</gene>
<dbReference type="Proteomes" id="UP001458880">
    <property type="component" value="Unassembled WGS sequence"/>
</dbReference>
<keyword evidence="2" id="KW-1185">Reference proteome</keyword>